<feature type="binding site" evidence="9">
    <location>
        <position position="186"/>
    </location>
    <ligand>
        <name>ATP</name>
        <dbReference type="ChEBI" id="CHEBI:30616"/>
    </ligand>
</feature>
<dbReference type="Proteomes" id="UP000582646">
    <property type="component" value="Unassembled WGS sequence"/>
</dbReference>
<feature type="binding site" evidence="9">
    <location>
        <position position="36"/>
    </location>
    <ligand>
        <name>ATP</name>
        <dbReference type="ChEBI" id="CHEBI:30616"/>
    </ligand>
</feature>
<keyword evidence="7 9" id="KW-0233">DNA recombination</keyword>
<dbReference type="InterPro" id="IPR041445">
    <property type="entry name" value="AAA_lid_4"/>
</dbReference>
<accession>A0A846WXR9</accession>
<feature type="region of interest" description="Head domain (RuvB-H)" evidence="9">
    <location>
        <begin position="270"/>
        <end position="367"/>
    </location>
</feature>
<comment type="caution">
    <text evidence="9">Lacks conserved residue(s) required for the propagation of feature annotation.</text>
</comment>
<feature type="binding site" evidence="9">
    <location>
        <position position="325"/>
    </location>
    <ligand>
        <name>DNA</name>
        <dbReference type="ChEBI" id="CHEBI:16991"/>
    </ligand>
</feature>
<evidence type="ECO:0000256" key="4">
    <source>
        <dbReference type="ARBA" id="ARBA00022801"/>
    </source>
</evidence>
<reference evidence="11 12" key="1">
    <citation type="submission" date="2020-04" db="EMBL/GenBank/DDBJ databases">
        <title>MicrobeNet Type strains.</title>
        <authorList>
            <person name="Nicholson A.C."/>
        </authorList>
    </citation>
    <scope>NUCLEOTIDE SEQUENCE [LARGE SCALE GENOMIC DNA]</scope>
    <source>
        <strain evidence="11 12">DSM 44113</strain>
    </source>
</reference>
<comment type="subunit">
    <text evidence="9">Homohexamer. Forms an RuvA(8)-RuvB(12)-Holliday junction (HJ) complex. HJ DNA is sandwiched between 2 RuvA tetramers; dsDNA enters through RuvA and exits via RuvB. An RuvB hexamer assembles on each DNA strand where it exits the tetramer. Each RuvB hexamer is contacted by two RuvA subunits (via domain III) on 2 adjacent RuvB subunits; this complex drives branch migration. In the full resolvosome a probable DNA-RuvA(4)-RuvB(12)-RuvC(2) complex forms which resolves the HJ.</text>
</comment>
<dbReference type="GO" id="GO:0000400">
    <property type="term" value="F:four-way junction DNA binding"/>
    <property type="evidence" value="ECO:0007669"/>
    <property type="project" value="UniProtKB-UniRule"/>
</dbReference>
<dbReference type="PANTHER" id="PTHR42848">
    <property type="match status" value="1"/>
</dbReference>
<dbReference type="CDD" id="cd00009">
    <property type="entry name" value="AAA"/>
    <property type="match status" value="1"/>
</dbReference>
<dbReference type="GO" id="GO:0016787">
    <property type="term" value="F:hydrolase activity"/>
    <property type="evidence" value="ECO:0007669"/>
    <property type="project" value="UniProtKB-KW"/>
</dbReference>
<dbReference type="SUPFAM" id="SSF46785">
    <property type="entry name" value="Winged helix' DNA-binding domain"/>
    <property type="match status" value="1"/>
</dbReference>
<evidence type="ECO:0000313" key="12">
    <source>
        <dbReference type="Proteomes" id="UP000582646"/>
    </source>
</evidence>
<feature type="binding site" evidence="9">
    <location>
        <position position="233"/>
    </location>
    <ligand>
        <name>ATP</name>
        <dbReference type="ChEBI" id="CHEBI:30616"/>
    </ligand>
</feature>
<feature type="binding site" evidence="9">
    <location>
        <position position="80"/>
    </location>
    <ligand>
        <name>ATP</name>
        <dbReference type="ChEBI" id="CHEBI:30616"/>
    </ligand>
</feature>
<evidence type="ECO:0000256" key="6">
    <source>
        <dbReference type="ARBA" id="ARBA00023125"/>
    </source>
</evidence>
<dbReference type="InterPro" id="IPR027417">
    <property type="entry name" value="P-loop_NTPase"/>
</dbReference>
<dbReference type="HAMAP" id="MF_00016">
    <property type="entry name" value="DNA_HJ_migration_RuvB"/>
    <property type="match status" value="1"/>
</dbReference>
<feature type="binding site" evidence="9">
    <location>
        <position position="77"/>
    </location>
    <ligand>
        <name>ATP</name>
        <dbReference type="ChEBI" id="CHEBI:30616"/>
    </ligand>
</feature>
<dbReference type="InterPro" id="IPR003593">
    <property type="entry name" value="AAA+_ATPase"/>
</dbReference>
<feature type="region of interest" description="Small ATPAse domain (RuvB-S)" evidence="9">
    <location>
        <begin position="197"/>
        <end position="267"/>
    </location>
</feature>
<comment type="similarity">
    <text evidence="9">Belongs to the RuvB family.</text>
</comment>
<comment type="domain">
    <text evidence="9">Has 3 domains, the large (RuvB-L) and small ATPase (RuvB-S) domains and the C-terminal head (RuvB-H) domain. The head domain binds DNA, while the ATPase domains jointly bind ATP, ADP or are empty depending on the state of the subunit in the translocation cycle. During a single DNA translocation step the structure of each domain remains the same, but their relative positions change.</text>
</comment>
<keyword evidence="11" id="KW-0347">Helicase</keyword>
<dbReference type="InterPro" id="IPR008824">
    <property type="entry name" value="RuvB-like_N"/>
</dbReference>
<dbReference type="GO" id="GO:0006310">
    <property type="term" value="P:DNA recombination"/>
    <property type="evidence" value="ECO:0007669"/>
    <property type="project" value="UniProtKB-UniRule"/>
</dbReference>
<comment type="function">
    <text evidence="9">The RuvA-RuvB-RuvC complex processes Holliday junction (HJ) DNA during genetic recombination and DNA repair, while the RuvA-RuvB complex plays an important role in the rescue of blocked DNA replication forks via replication fork reversal (RFR). RuvA specifically binds to HJ cruciform DNA, conferring on it an open structure. The RuvB hexamer acts as an ATP-dependent pump, pulling dsDNA into and through the RuvAB complex. RuvB forms 2 homohexamers on either side of HJ DNA bound by 1 or 2 RuvA tetramers; 4 subunits per hexamer contact DNA at a time. Coordinated motions by a converter formed by DNA-disengaged RuvB subunits stimulates ATP hydrolysis and nucleotide exchange. Immobilization of the converter enables RuvB to convert the ATP-contained energy into a lever motion, pulling 2 nucleotides of DNA out of the RuvA tetramer per ATP hydrolyzed, thus driving DNA branch migration. The RuvB motors rotate together with the DNA substrate, which together with the progressing nucleotide cycle form the mechanistic basis for DNA recombination by continuous HJ branch migration. Branch migration allows RuvC to scan DNA until it finds its consensus sequence, where it cleaves and resolves cruciform DNA.</text>
</comment>
<evidence type="ECO:0000256" key="5">
    <source>
        <dbReference type="ARBA" id="ARBA00022840"/>
    </source>
</evidence>
<dbReference type="Pfam" id="PF17864">
    <property type="entry name" value="AAA_lid_4"/>
    <property type="match status" value="1"/>
</dbReference>
<keyword evidence="8 9" id="KW-0234">DNA repair</keyword>
<evidence type="ECO:0000256" key="1">
    <source>
        <dbReference type="ARBA" id="ARBA00022490"/>
    </source>
</evidence>
<keyword evidence="5 9" id="KW-0067">ATP-binding</keyword>
<dbReference type="Gene3D" id="1.10.10.10">
    <property type="entry name" value="Winged helix-like DNA-binding domain superfamily/Winged helix DNA-binding domain"/>
    <property type="match status" value="1"/>
</dbReference>
<dbReference type="InterPro" id="IPR004605">
    <property type="entry name" value="DNA_helicase_Holl-junc_RuvB"/>
</dbReference>
<evidence type="ECO:0000256" key="7">
    <source>
        <dbReference type="ARBA" id="ARBA00023172"/>
    </source>
</evidence>
<dbReference type="GO" id="GO:0009378">
    <property type="term" value="F:four-way junction helicase activity"/>
    <property type="evidence" value="ECO:0007669"/>
    <property type="project" value="InterPro"/>
</dbReference>
<feature type="binding site" evidence="9">
    <location>
        <position position="81"/>
    </location>
    <ligand>
        <name>ATP</name>
        <dbReference type="ChEBI" id="CHEBI:30616"/>
    </ligand>
</feature>
<evidence type="ECO:0000256" key="3">
    <source>
        <dbReference type="ARBA" id="ARBA00022763"/>
    </source>
</evidence>
<proteinExistence type="inferred from homology"/>
<sequence length="367" mass="38947">MQYDEGVDGEFGSEFEEVEGVMGPSALAGDDTESLRPKSLDEFIGQPKVREQLQLVLHGAKLRGGTPDHILLSGPPGLGKTSLAMIIAAELGTALRVTSGPALERAGDLAAMLSNLVEGDVLFIDEIHRMARPAEEMLYLAMEDFRVDVVVGKGPGATSIPLDVAPFTLVGATTRSGALTGPLRDRFGFTAHMDFYETADLVQVIERSAKILGIAIEREAAAEIGSRSRGTPRIANRLLRRVRDFADVRADGVVTVEVARGALKVYDVDELGLDRLDRAVLGALIRSFGGGPVGVSTLAVAVGEEPGTVEEVCEPFLVRAGMLARTPRGRVATMAAWHHLGLTPPAGALASGIEVRGDFDAGDERLF</sequence>
<keyword evidence="3 9" id="KW-0227">DNA damage</keyword>
<name>A0A846WXR9_9ACTN</name>
<keyword evidence="4 9" id="KW-0378">Hydrolase</keyword>
<dbReference type="EC" id="3.6.4.-" evidence="9"/>
<dbReference type="InterPro" id="IPR036388">
    <property type="entry name" value="WH-like_DNA-bd_sf"/>
</dbReference>
<evidence type="ECO:0000256" key="2">
    <source>
        <dbReference type="ARBA" id="ARBA00022741"/>
    </source>
</evidence>
<comment type="caution">
    <text evidence="11">The sequence shown here is derived from an EMBL/GenBank/DDBJ whole genome shotgun (WGS) entry which is preliminary data.</text>
</comment>
<dbReference type="GO" id="GO:0005524">
    <property type="term" value="F:ATP binding"/>
    <property type="evidence" value="ECO:0007669"/>
    <property type="project" value="UniProtKB-UniRule"/>
</dbReference>
<organism evidence="11 12">
    <name type="scientific">Tsukamurella spumae</name>
    <dbReference type="NCBI Taxonomy" id="44753"/>
    <lineage>
        <taxon>Bacteria</taxon>
        <taxon>Bacillati</taxon>
        <taxon>Actinomycetota</taxon>
        <taxon>Actinomycetes</taxon>
        <taxon>Mycobacteriales</taxon>
        <taxon>Tsukamurellaceae</taxon>
        <taxon>Tsukamurella</taxon>
    </lineage>
</organism>
<evidence type="ECO:0000256" key="8">
    <source>
        <dbReference type="ARBA" id="ARBA00023204"/>
    </source>
</evidence>
<dbReference type="NCBIfam" id="NF000868">
    <property type="entry name" value="PRK00080.1"/>
    <property type="match status" value="1"/>
</dbReference>
<feature type="binding site" evidence="9">
    <location>
        <position position="82"/>
    </location>
    <ligand>
        <name>ATP</name>
        <dbReference type="ChEBI" id="CHEBI:30616"/>
    </ligand>
</feature>
<dbReference type="GO" id="GO:0006281">
    <property type="term" value="P:DNA repair"/>
    <property type="evidence" value="ECO:0007669"/>
    <property type="project" value="UniProtKB-UniRule"/>
</dbReference>
<dbReference type="EMBL" id="JAAXOQ010000001">
    <property type="protein sequence ID" value="NKY16812.1"/>
    <property type="molecule type" value="Genomic_DNA"/>
</dbReference>
<evidence type="ECO:0000313" key="11">
    <source>
        <dbReference type="EMBL" id="NKY16812.1"/>
    </source>
</evidence>
<keyword evidence="2 9" id="KW-0547">Nucleotide-binding</keyword>
<dbReference type="PANTHER" id="PTHR42848:SF1">
    <property type="entry name" value="HOLLIDAY JUNCTION BRANCH MIGRATION COMPLEX SUBUNIT RUVB"/>
    <property type="match status" value="1"/>
</dbReference>
<gene>
    <name evidence="9 11" type="primary">ruvB</name>
    <name evidence="11" type="ORF">HF999_00240</name>
</gene>
<dbReference type="InterPro" id="IPR008823">
    <property type="entry name" value="RuvB_wg_C"/>
</dbReference>
<dbReference type="AlphaFoldDB" id="A0A846WXR9"/>
<dbReference type="Gene3D" id="3.40.50.300">
    <property type="entry name" value="P-loop containing nucleotide triphosphate hydrolases"/>
    <property type="match status" value="1"/>
</dbReference>
<dbReference type="NCBIfam" id="TIGR00635">
    <property type="entry name" value="ruvB"/>
    <property type="match status" value="1"/>
</dbReference>
<evidence type="ECO:0000259" key="10">
    <source>
        <dbReference type="SMART" id="SM00382"/>
    </source>
</evidence>
<protein>
    <recommendedName>
        <fullName evidence="9">Holliday junction branch migration complex subunit RuvB</fullName>
        <ecNumber evidence="9">3.6.4.-</ecNumber>
    </recommendedName>
</protein>
<feature type="domain" description="AAA+ ATPase" evidence="10">
    <location>
        <begin position="66"/>
        <end position="197"/>
    </location>
</feature>
<dbReference type="SMART" id="SM00382">
    <property type="entry name" value="AAA"/>
    <property type="match status" value="1"/>
</dbReference>
<dbReference type="InterPro" id="IPR036390">
    <property type="entry name" value="WH_DNA-bd_sf"/>
</dbReference>
<dbReference type="Pfam" id="PF05496">
    <property type="entry name" value="RuvB_N"/>
    <property type="match status" value="1"/>
</dbReference>
<feature type="binding site" evidence="9">
    <location>
        <position position="81"/>
    </location>
    <ligand>
        <name>Mg(2+)</name>
        <dbReference type="ChEBI" id="CHEBI:18420"/>
    </ligand>
</feature>
<dbReference type="GO" id="GO:0048476">
    <property type="term" value="C:Holliday junction resolvase complex"/>
    <property type="evidence" value="ECO:0007669"/>
    <property type="project" value="UniProtKB-UniRule"/>
</dbReference>
<evidence type="ECO:0000256" key="9">
    <source>
        <dbReference type="HAMAP-Rule" id="MF_00016"/>
    </source>
</evidence>
<dbReference type="Gene3D" id="1.10.8.60">
    <property type="match status" value="1"/>
</dbReference>
<keyword evidence="6 9" id="KW-0238">DNA-binding</keyword>
<keyword evidence="12" id="KW-1185">Reference proteome</keyword>
<feature type="binding site" evidence="9">
    <location>
        <position position="330"/>
    </location>
    <ligand>
        <name>DNA</name>
        <dbReference type="ChEBI" id="CHEBI:16991"/>
    </ligand>
</feature>
<comment type="catalytic activity">
    <reaction evidence="9">
        <text>ATP + H2O = ADP + phosphate + H(+)</text>
        <dbReference type="Rhea" id="RHEA:13065"/>
        <dbReference type="ChEBI" id="CHEBI:15377"/>
        <dbReference type="ChEBI" id="CHEBI:15378"/>
        <dbReference type="ChEBI" id="CHEBI:30616"/>
        <dbReference type="ChEBI" id="CHEBI:43474"/>
        <dbReference type="ChEBI" id="CHEBI:456216"/>
    </reaction>
</comment>
<dbReference type="GO" id="GO:0005737">
    <property type="term" value="C:cytoplasm"/>
    <property type="evidence" value="ECO:0007669"/>
    <property type="project" value="UniProtKB-SubCell"/>
</dbReference>
<feature type="binding site" evidence="9">
    <location>
        <position position="196"/>
    </location>
    <ligand>
        <name>ATP</name>
        <dbReference type="ChEBI" id="CHEBI:30616"/>
    </ligand>
</feature>
<feature type="binding site" evidence="9">
    <location>
        <begin position="143"/>
        <end position="145"/>
    </location>
    <ligand>
        <name>ATP</name>
        <dbReference type="ChEBI" id="CHEBI:30616"/>
    </ligand>
</feature>
<feature type="binding site" evidence="9">
    <location>
        <position position="35"/>
    </location>
    <ligand>
        <name>ATP</name>
        <dbReference type="ChEBI" id="CHEBI:30616"/>
    </ligand>
</feature>
<dbReference type="Pfam" id="PF05491">
    <property type="entry name" value="WHD_RuvB"/>
    <property type="match status" value="1"/>
</dbReference>
<dbReference type="SUPFAM" id="SSF52540">
    <property type="entry name" value="P-loop containing nucleoside triphosphate hydrolases"/>
    <property type="match status" value="1"/>
</dbReference>
<keyword evidence="1 9" id="KW-0963">Cytoplasm</keyword>
<comment type="subcellular location">
    <subcellularLocation>
        <location evidence="9">Cytoplasm</location>
    </subcellularLocation>
</comment>